<reference evidence="3 4" key="2">
    <citation type="journal article" date="2008" name="Nature">
        <title>The Phaeodactylum genome reveals the evolutionary history of diatom genomes.</title>
        <authorList>
            <person name="Bowler C."/>
            <person name="Allen A.E."/>
            <person name="Badger J.H."/>
            <person name="Grimwood J."/>
            <person name="Jabbari K."/>
            <person name="Kuo A."/>
            <person name="Maheswari U."/>
            <person name="Martens C."/>
            <person name="Maumus F."/>
            <person name="Otillar R.P."/>
            <person name="Rayko E."/>
            <person name="Salamov A."/>
            <person name="Vandepoele K."/>
            <person name="Beszteri B."/>
            <person name="Gruber A."/>
            <person name="Heijde M."/>
            <person name="Katinka M."/>
            <person name="Mock T."/>
            <person name="Valentin K."/>
            <person name="Verret F."/>
            <person name="Berges J.A."/>
            <person name="Brownlee C."/>
            <person name="Cadoret J.P."/>
            <person name="Chiovitti A."/>
            <person name="Choi C.J."/>
            <person name="Coesel S."/>
            <person name="De Martino A."/>
            <person name="Detter J.C."/>
            <person name="Durkin C."/>
            <person name="Falciatore A."/>
            <person name="Fournet J."/>
            <person name="Haruta M."/>
            <person name="Huysman M.J."/>
            <person name="Jenkins B.D."/>
            <person name="Jiroutova K."/>
            <person name="Jorgensen R.E."/>
            <person name="Joubert Y."/>
            <person name="Kaplan A."/>
            <person name="Kroger N."/>
            <person name="Kroth P.G."/>
            <person name="La Roche J."/>
            <person name="Lindquist E."/>
            <person name="Lommer M."/>
            <person name="Martin-Jezequel V."/>
            <person name="Lopez P.J."/>
            <person name="Lucas S."/>
            <person name="Mangogna M."/>
            <person name="McGinnis K."/>
            <person name="Medlin L.K."/>
            <person name="Montsant A."/>
            <person name="Oudot-Le Secq M.P."/>
            <person name="Napoli C."/>
            <person name="Obornik M."/>
            <person name="Parker M.S."/>
            <person name="Petit J.L."/>
            <person name="Porcel B.M."/>
            <person name="Poulsen N."/>
            <person name="Robison M."/>
            <person name="Rychlewski L."/>
            <person name="Rynearson T.A."/>
            <person name="Schmutz J."/>
            <person name="Shapiro H."/>
            <person name="Siaut M."/>
            <person name="Stanley M."/>
            <person name="Sussman M.R."/>
            <person name="Taylor A.R."/>
            <person name="Vardi A."/>
            <person name="von Dassow P."/>
            <person name="Vyverman W."/>
            <person name="Willis A."/>
            <person name="Wyrwicz L.S."/>
            <person name="Rokhsar D.S."/>
            <person name="Weissenbach J."/>
            <person name="Armbrust E.V."/>
            <person name="Green B.R."/>
            <person name="Van de Peer Y."/>
            <person name="Grigoriev I.V."/>
        </authorList>
    </citation>
    <scope>NUCLEOTIDE SEQUENCE [LARGE SCALE GENOMIC DNA]</scope>
    <source>
        <strain evidence="3 4">CCMP1335</strain>
    </source>
</reference>
<dbReference type="SUPFAM" id="SSF50022">
    <property type="entry name" value="ISP domain"/>
    <property type="match status" value="1"/>
</dbReference>
<reference evidence="3 4" key="1">
    <citation type="journal article" date="2004" name="Science">
        <title>The genome of the diatom Thalassiosira pseudonana: ecology, evolution, and metabolism.</title>
        <authorList>
            <person name="Armbrust E.V."/>
            <person name="Berges J.A."/>
            <person name="Bowler C."/>
            <person name="Green B.R."/>
            <person name="Martinez D."/>
            <person name="Putnam N.H."/>
            <person name="Zhou S."/>
            <person name="Allen A.E."/>
            <person name="Apt K.E."/>
            <person name="Bechner M."/>
            <person name="Brzezinski M.A."/>
            <person name="Chaal B.K."/>
            <person name="Chiovitti A."/>
            <person name="Davis A.K."/>
            <person name="Demarest M.S."/>
            <person name="Detter J.C."/>
            <person name="Glavina T."/>
            <person name="Goodstein D."/>
            <person name="Hadi M.Z."/>
            <person name="Hellsten U."/>
            <person name="Hildebrand M."/>
            <person name="Jenkins B.D."/>
            <person name="Jurka J."/>
            <person name="Kapitonov V.V."/>
            <person name="Kroger N."/>
            <person name="Lau W.W."/>
            <person name="Lane T.W."/>
            <person name="Larimer F.W."/>
            <person name="Lippmeier J.C."/>
            <person name="Lucas S."/>
            <person name="Medina M."/>
            <person name="Montsant A."/>
            <person name="Obornik M."/>
            <person name="Parker M.S."/>
            <person name="Palenik B."/>
            <person name="Pazour G.J."/>
            <person name="Richardson P.M."/>
            <person name="Rynearson T.A."/>
            <person name="Saito M.A."/>
            <person name="Schwartz D.C."/>
            <person name="Thamatrakoln K."/>
            <person name="Valentin K."/>
            <person name="Vardi A."/>
            <person name="Wilkerson F.P."/>
            <person name="Rokhsar D.S."/>
        </authorList>
    </citation>
    <scope>NUCLEOTIDE SEQUENCE [LARGE SCALE GENOMIC DNA]</scope>
    <source>
        <strain evidence="3 4">CCMP1335</strain>
    </source>
</reference>
<dbReference type="InParanoid" id="B8CDX3"/>
<evidence type="ECO:0000313" key="3">
    <source>
        <dbReference type="EMBL" id="EED88171.1"/>
    </source>
</evidence>
<dbReference type="InterPro" id="IPR036922">
    <property type="entry name" value="Rieske_2Fe-2S_sf"/>
</dbReference>
<protein>
    <recommendedName>
        <fullName evidence="5">Rieske domain-containing protein</fullName>
    </recommendedName>
</protein>
<evidence type="ECO:0000256" key="2">
    <source>
        <dbReference type="SAM" id="SignalP"/>
    </source>
</evidence>
<dbReference type="PaxDb" id="35128-Thaps10571"/>
<dbReference type="AlphaFoldDB" id="B8CDX3"/>
<feature type="region of interest" description="Disordered" evidence="1">
    <location>
        <begin position="44"/>
        <end position="75"/>
    </location>
</feature>
<dbReference type="GO" id="GO:0051537">
    <property type="term" value="F:2 iron, 2 sulfur cluster binding"/>
    <property type="evidence" value="ECO:0007669"/>
    <property type="project" value="InterPro"/>
</dbReference>
<dbReference type="KEGG" id="tps:THAPSDRAFT_10571"/>
<evidence type="ECO:0000256" key="1">
    <source>
        <dbReference type="SAM" id="MobiDB-lite"/>
    </source>
</evidence>
<feature type="chain" id="PRO_5002869336" description="Rieske domain-containing protein" evidence="2">
    <location>
        <begin position="17"/>
        <end position="213"/>
    </location>
</feature>
<dbReference type="GeneID" id="7444172"/>
<dbReference type="RefSeq" id="XP_002294337.1">
    <property type="nucleotide sequence ID" value="XM_002294301.1"/>
</dbReference>
<dbReference type="eggNOG" id="ENOG502SUAD">
    <property type="taxonomic scope" value="Eukaryota"/>
</dbReference>
<evidence type="ECO:0008006" key="5">
    <source>
        <dbReference type="Google" id="ProtNLM"/>
    </source>
</evidence>
<dbReference type="OMA" id="RANWLET"/>
<evidence type="ECO:0000313" key="4">
    <source>
        <dbReference type="Proteomes" id="UP000001449"/>
    </source>
</evidence>
<name>B8CDX3_THAPS</name>
<proteinExistence type="predicted"/>
<feature type="signal peptide" evidence="2">
    <location>
        <begin position="1"/>
        <end position="16"/>
    </location>
</feature>
<accession>B8CDX3</accession>
<dbReference type="EMBL" id="CM000651">
    <property type="protein sequence ID" value="EED88171.1"/>
    <property type="molecule type" value="Genomic_DNA"/>
</dbReference>
<dbReference type="HOGENOM" id="CLU_1296695_0_0_1"/>
<dbReference type="Proteomes" id="UP000001449">
    <property type="component" value="Chromosome 17"/>
</dbReference>
<sequence length="213" mass="22317">MKRSIALLLLPATALGFSPSAHHHIMSSSTASSSSSSLFMAKGRRGSLDVGGSSPSGGGKAMPIGGDDDDAPTKKSNNWLQTSIPSISSLPTAQNTVQLIDTLVPSLINKQTNPTGAVSIVNYNDKTYCFSSSCASCKIPLTKAKVLDANEESGADARLQCDFCGATYNLRNGMPVEKEGGKLLGFLFSKGEKETLPVYGLGEKKGKVFINVP</sequence>
<gene>
    <name evidence="3" type="ORF">THAPSDRAFT_10571</name>
</gene>
<keyword evidence="2" id="KW-0732">Signal</keyword>
<organism evidence="3 4">
    <name type="scientific">Thalassiosira pseudonana</name>
    <name type="common">Marine diatom</name>
    <name type="synonym">Cyclotella nana</name>
    <dbReference type="NCBI Taxonomy" id="35128"/>
    <lineage>
        <taxon>Eukaryota</taxon>
        <taxon>Sar</taxon>
        <taxon>Stramenopiles</taxon>
        <taxon>Ochrophyta</taxon>
        <taxon>Bacillariophyta</taxon>
        <taxon>Coscinodiscophyceae</taxon>
        <taxon>Thalassiosirophycidae</taxon>
        <taxon>Thalassiosirales</taxon>
        <taxon>Thalassiosiraceae</taxon>
        <taxon>Thalassiosira</taxon>
    </lineage>
</organism>
<keyword evidence="4" id="KW-1185">Reference proteome</keyword>